<sequence>MIAALIATAVLGVGGVALWATFYFAPARHAGGEGALTVAYLVARVEAETRGQGRHRLRDPVVLHDNLADEATQRIPVVEPESPEDDRELESMQRHPVMLRRLLDALRDLPV</sequence>
<comment type="caution">
    <text evidence="2">The sequence shown here is derived from an EMBL/GenBank/DDBJ whole genome shotgun (WGS) entry which is preliminary data.</text>
</comment>
<dbReference type="Proteomes" id="UP001210380">
    <property type="component" value="Unassembled WGS sequence"/>
</dbReference>
<accession>A0ABT4UZH7</accession>
<keyword evidence="3" id="KW-1185">Reference proteome</keyword>
<evidence type="ECO:0000313" key="2">
    <source>
        <dbReference type="EMBL" id="MDA3626529.1"/>
    </source>
</evidence>
<dbReference type="RefSeq" id="WP_270949130.1">
    <property type="nucleotide sequence ID" value="NZ_JAQGLA010000016.1"/>
</dbReference>
<feature type="region of interest" description="Disordered" evidence="1">
    <location>
        <begin position="72"/>
        <end position="92"/>
    </location>
</feature>
<gene>
    <name evidence="2" type="ORF">OU415_13870</name>
</gene>
<organism evidence="2 3">
    <name type="scientific">Saccharopolyspora oryzae</name>
    <dbReference type="NCBI Taxonomy" id="2997343"/>
    <lineage>
        <taxon>Bacteria</taxon>
        <taxon>Bacillati</taxon>
        <taxon>Actinomycetota</taxon>
        <taxon>Actinomycetes</taxon>
        <taxon>Pseudonocardiales</taxon>
        <taxon>Pseudonocardiaceae</taxon>
        <taxon>Saccharopolyspora</taxon>
    </lineage>
</organism>
<evidence type="ECO:0000313" key="3">
    <source>
        <dbReference type="Proteomes" id="UP001210380"/>
    </source>
</evidence>
<dbReference type="EMBL" id="JAQGLA010000016">
    <property type="protein sequence ID" value="MDA3626529.1"/>
    <property type="molecule type" value="Genomic_DNA"/>
</dbReference>
<name>A0ABT4UZH7_9PSEU</name>
<reference evidence="2 3" key="1">
    <citation type="submission" date="2022-11" db="EMBL/GenBank/DDBJ databases">
        <title>Draft genome sequence of Saccharopolyspora sp. WRP15-2 isolated from rhizosphere soils of wild rice in Thailand.</title>
        <authorList>
            <person name="Duangmal K."/>
            <person name="Kammanee S."/>
            <person name="Muangham S."/>
        </authorList>
    </citation>
    <scope>NUCLEOTIDE SEQUENCE [LARGE SCALE GENOMIC DNA]</scope>
    <source>
        <strain evidence="2 3">WRP15-2</strain>
    </source>
</reference>
<proteinExistence type="predicted"/>
<evidence type="ECO:0000256" key="1">
    <source>
        <dbReference type="SAM" id="MobiDB-lite"/>
    </source>
</evidence>
<protein>
    <submittedName>
        <fullName evidence="2">Uncharacterized protein</fullName>
    </submittedName>
</protein>